<dbReference type="EMBL" id="BAAAOH010000001">
    <property type="protein sequence ID" value="GAA1994056.1"/>
    <property type="molecule type" value="Genomic_DNA"/>
</dbReference>
<dbReference type="PANTHER" id="PTHR21661:SF35">
    <property type="entry name" value="EPOXIDE HYDROLASE"/>
    <property type="match status" value="1"/>
</dbReference>
<dbReference type="Proteomes" id="UP001500326">
    <property type="component" value="Unassembled WGS sequence"/>
</dbReference>
<organism evidence="5 6">
    <name type="scientific">Microbacterium pumilum</name>
    <dbReference type="NCBI Taxonomy" id="344165"/>
    <lineage>
        <taxon>Bacteria</taxon>
        <taxon>Bacillati</taxon>
        <taxon>Actinomycetota</taxon>
        <taxon>Actinomycetes</taxon>
        <taxon>Micrococcales</taxon>
        <taxon>Microbacteriaceae</taxon>
        <taxon>Microbacterium</taxon>
    </lineage>
</organism>
<name>A0ABP5EB53_9MICO</name>
<protein>
    <submittedName>
        <fullName evidence="5">Epoxide hydrolase</fullName>
    </submittedName>
</protein>
<dbReference type="RefSeq" id="WP_344064532.1">
    <property type="nucleotide sequence ID" value="NZ_BAAAOH010000001.1"/>
</dbReference>
<dbReference type="InterPro" id="IPR010497">
    <property type="entry name" value="Epoxide_hydro_N"/>
</dbReference>
<dbReference type="GO" id="GO:0016787">
    <property type="term" value="F:hydrolase activity"/>
    <property type="evidence" value="ECO:0007669"/>
    <property type="project" value="UniProtKB-KW"/>
</dbReference>
<dbReference type="InterPro" id="IPR029058">
    <property type="entry name" value="AB_hydrolase_fold"/>
</dbReference>
<comment type="caution">
    <text evidence="5">The sequence shown here is derived from an EMBL/GenBank/DDBJ whole genome shotgun (WGS) entry which is preliminary data.</text>
</comment>
<proteinExistence type="inferred from homology"/>
<dbReference type="Pfam" id="PF06441">
    <property type="entry name" value="EHN"/>
    <property type="match status" value="1"/>
</dbReference>
<dbReference type="SUPFAM" id="SSF53474">
    <property type="entry name" value="alpha/beta-Hydrolases"/>
    <property type="match status" value="1"/>
</dbReference>
<evidence type="ECO:0000256" key="1">
    <source>
        <dbReference type="ARBA" id="ARBA00010088"/>
    </source>
</evidence>
<feature type="domain" description="Epoxide hydrolase N-terminal" evidence="4">
    <location>
        <begin position="7"/>
        <end position="111"/>
    </location>
</feature>
<dbReference type="InterPro" id="IPR016292">
    <property type="entry name" value="Epoxide_hydrolase"/>
</dbReference>
<reference evidence="6" key="1">
    <citation type="journal article" date="2019" name="Int. J. Syst. Evol. Microbiol.">
        <title>The Global Catalogue of Microorganisms (GCM) 10K type strain sequencing project: providing services to taxonomists for standard genome sequencing and annotation.</title>
        <authorList>
            <consortium name="The Broad Institute Genomics Platform"/>
            <consortium name="The Broad Institute Genome Sequencing Center for Infectious Disease"/>
            <person name="Wu L."/>
            <person name="Ma J."/>
        </authorList>
    </citation>
    <scope>NUCLEOTIDE SEQUENCE [LARGE SCALE GENOMIC DNA]</scope>
    <source>
        <strain evidence="6">JCM 14902</strain>
    </source>
</reference>
<evidence type="ECO:0000313" key="6">
    <source>
        <dbReference type="Proteomes" id="UP001500326"/>
    </source>
</evidence>
<dbReference type="PANTHER" id="PTHR21661">
    <property type="entry name" value="EPOXIDE HYDROLASE 1-RELATED"/>
    <property type="match status" value="1"/>
</dbReference>
<keyword evidence="3 5" id="KW-0378">Hydrolase</keyword>
<sequence length="375" mass="41411">MTTSSWRPAPIHVGDDVLDDLRDRLHATRWPQPLPRGAWEAGVDLSVVREACRVWADEFDWRAQERWLNALDPHFAHVDGLDLHVFRAASASEDGMPLLLLHGWPGSVVEFRHVIRTLTQGSPAFELVIPSLPGFGFGGKPAESGWGVTRSAEAFHALMTDVLGHERYGVQGGDWGAIIGSRLAQLHPDAVVGLHTNYPLSASDIDQAWAADATPLEREYLAHLAAYATTERGYSAIQSTKPQTLAVAQTDSPAGLAAWILEKFETWSDRGSSGFDVEDLLTNLMFYWAPDSVASSAAMYFESRLDPEGRSHPVPDVPVGVANFPHEITRITRRWAEPKYRIAHWTDMPHGGHFAALEEPVLLADDIRAFFASRG</sequence>
<accession>A0ABP5EB53</accession>
<keyword evidence="6" id="KW-1185">Reference proteome</keyword>
<dbReference type="InterPro" id="IPR000639">
    <property type="entry name" value="Epox_hydrolase-like"/>
</dbReference>
<evidence type="ECO:0000256" key="2">
    <source>
        <dbReference type="ARBA" id="ARBA00022797"/>
    </source>
</evidence>
<dbReference type="Gene3D" id="3.40.50.1820">
    <property type="entry name" value="alpha/beta hydrolase"/>
    <property type="match status" value="1"/>
</dbReference>
<evidence type="ECO:0000256" key="3">
    <source>
        <dbReference type="ARBA" id="ARBA00022801"/>
    </source>
</evidence>
<keyword evidence="2" id="KW-0058">Aromatic hydrocarbons catabolism</keyword>
<dbReference type="PRINTS" id="PR00412">
    <property type="entry name" value="EPOXHYDRLASE"/>
</dbReference>
<gene>
    <name evidence="5" type="ORF">GCM10009777_32140</name>
</gene>
<dbReference type="PIRSF" id="PIRSF001112">
    <property type="entry name" value="Epoxide_hydrolase"/>
    <property type="match status" value="1"/>
</dbReference>
<evidence type="ECO:0000259" key="4">
    <source>
        <dbReference type="Pfam" id="PF06441"/>
    </source>
</evidence>
<comment type="similarity">
    <text evidence="1">Belongs to the peptidase S33 family.</text>
</comment>
<evidence type="ECO:0000313" key="5">
    <source>
        <dbReference type="EMBL" id="GAA1994056.1"/>
    </source>
</evidence>